<proteinExistence type="inferred from homology"/>
<dbReference type="Proteomes" id="UP001595926">
    <property type="component" value="Unassembled WGS sequence"/>
</dbReference>
<name>A0ABV9TAE2_9GAMM</name>
<comment type="caution">
    <text evidence="5">The sequence shown here is derived from an EMBL/GenBank/DDBJ whole genome shotgun (WGS) entry which is preliminary data.</text>
</comment>
<dbReference type="InterPro" id="IPR001451">
    <property type="entry name" value="Hexapep"/>
</dbReference>
<keyword evidence="3" id="KW-0677">Repeat</keyword>
<gene>
    <name evidence="5" type="ORF">ACFPDQ_03470</name>
</gene>
<evidence type="ECO:0000256" key="4">
    <source>
        <dbReference type="ARBA" id="ARBA00023315"/>
    </source>
</evidence>
<dbReference type="RefSeq" id="WP_119330189.1">
    <property type="nucleotide sequence ID" value="NZ_JBHSJH010000001.1"/>
</dbReference>
<dbReference type="Pfam" id="PF00132">
    <property type="entry name" value="Hexapep"/>
    <property type="match status" value="1"/>
</dbReference>
<dbReference type="SUPFAM" id="SSF51161">
    <property type="entry name" value="Trimeric LpxA-like enzymes"/>
    <property type="match status" value="1"/>
</dbReference>
<keyword evidence="6" id="KW-1185">Reference proteome</keyword>
<dbReference type="EC" id="2.3.1.-" evidence="5"/>
<dbReference type="CDD" id="cd03349">
    <property type="entry name" value="LbH_XAT"/>
    <property type="match status" value="1"/>
</dbReference>
<evidence type="ECO:0000256" key="2">
    <source>
        <dbReference type="ARBA" id="ARBA00022679"/>
    </source>
</evidence>
<sequence length="215" mass="24506">MIRKIVNKWKDKQKKKEFKLKWKNKNRYNFISIETIPKYDLNILSKVKIGNYSYGSIIVYHWGHQDESLSIGSFCSIADGVKFVLGGNHFLDTLSTYPFKVMLEKKKTEAWTKGQIVIEDDVWIGLDVVILSGVTIGKGSVIGAGSVVAKDIPPYSIVVGNPATIVKKRFSEEIISKLNEISINEIKEEKLLENIELLYKKLNQDNINDIIRELT</sequence>
<keyword evidence="2 5" id="KW-0808">Transferase</keyword>
<dbReference type="PROSITE" id="PS00101">
    <property type="entry name" value="HEXAPEP_TRANSFERASES"/>
    <property type="match status" value="1"/>
</dbReference>
<evidence type="ECO:0000313" key="6">
    <source>
        <dbReference type="Proteomes" id="UP001595926"/>
    </source>
</evidence>
<keyword evidence="4 5" id="KW-0012">Acyltransferase</keyword>
<organism evidence="5 6">
    <name type="scientific">Pseudofrancisella aestuarii</name>
    <dbReference type="NCBI Taxonomy" id="2670347"/>
    <lineage>
        <taxon>Bacteria</taxon>
        <taxon>Pseudomonadati</taxon>
        <taxon>Pseudomonadota</taxon>
        <taxon>Gammaproteobacteria</taxon>
        <taxon>Thiotrichales</taxon>
        <taxon>Francisellaceae</taxon>
        <taxon>Pseudofrancisella</taxon>
    </lineage>
</organism>
<dbReference type="InterPro" id="IPR018357">
    <property type="entry name" value="Hexapep_transf_CS"/>
</dbReference>
<dbReference type="EMBL" id="JBHSJH010000001">
    <property type="protein sequence ID" value="MFC4892103.1"/>
    <property type="molecule type" value="Genomic_DNA"/>
</dbReference>
<evidence type="ECO:0000256" key="3">
    <source>
        <dbReference type="ARBA" id="ARBA00022737"/>
    </source>
</evidence>
<accession>A0ABV9TAE2</accession>
<evidence type="ECO:0000313" key="5">
    <source>
        <dbReference type="EMBL" id="MFC4892103.1"/>
    </source>
</evidence>
<dbReference type="InterPro" id="IPR050179">
    <property type="entry name" value="Trans_hexapeptide_repeat"/>
</dbReference>
<evidence type="ECO:0000256" key="1">
    <source>
        <dbReference type="ARBA" id="ARBA00007274"/>
    </source>
</evidence>
<dbReference type="PANTHER" id="PTHR43300:SF11">
    <property type="entry name" value="ACETYLTRANSFERASE RV3034C-RELATED"/>
    <property type="match status" value="1"/>
</dbReference>
<dbReference type="Gene3D" id="2.160.10.10">
    <property type="entry name" value="Hexapeptide repeat proteins"/>
    <property type="match status" value="1"/>
</dbReference>
<dbReference type="GO" id="GO:0016746">
    <property type="term" value="F:acyltransferase activity"/>
    <property type="evidence" value="ECO:0007669"/>
    <property type="project" value="UniProtKB-KW"/>
</dbReference>
<dbReference type="PANTHER" id="PTHR43300">
    <property type="entry name" value="ACETYLTRANSFERASE"/>
    <property type="match status" value="1"/>
</dbReference>
<comment type="similarity">
    <text evidence="1">Belongs to the transferase hexapeptide repeat family.</text>
</comment>
<dbReference type="InterPro" id="IPR011004">
    <property type="entry name" value="Trimer_LpxA-like_sf"/>
</dbReference>
<reference evidence="6" key="1">
    <citation type="journal article" date="2019" name="Int. J. Syst. Evol. Microbiol.">
        <title>The Global Catalogue of Microorganisms (GCM) 10K type strain sequencing project: providing services to taxonomists for standard genome sequencing and annotation.</title>
        <authorList>
            <consortium name="The Broad Institute Genomics Platform"/>
            <consortium name="The Broad Institute Genome Sequencing Center for Infectious Disease"/>
            <person name="Wu L."/>
            <person name="Ma J."/>
        </authorList>
    </citation>
    <scope>NUCLEOTIDE SEQUENCE [LARGE SCALE GENOMIC DNA]</scope>
    <source>
        <strain evidence="6">CGMCC 1.13718</strain>
    </source>
</reference>
<protein>
    <submittedName>
        <fullName evidence="5">CatB-related O-acetyltransferase</fullName>
        <ecNumber evidence="5">2.3.1.-</ecNumber>
    </submittedName>
</protein>